<comment type="caution">
    <text evidence="1">The sequence shown here is derived from an EMBL/GenBank/DDBJ whole genome shotgun (WGS) entry which is preliminary data.</text>
</comment>
<dbReference type="InterPro" id="IPR042544">
    <property type="entry name" value="AdoMet_synthase_3"/>
</dbReference>
<protein>
    <submittedName>
        <fullName evidence="1">Methionine adenosyltransferase</fullName>
        <ecNumber evidence="1">2.5.1.6</ecNumber>
    </submittedName>
</protein>
<sequence>MTASYVTVEPLDRTPVEEQEIELVERKGLGHPDYIIDSACEEASVMLSKYYLKEFGRVLHHNVDKGLLVGGRAYNRFGYGRLEEPITIIIAGRASTSVKTHTGVVTVPYKEIITQAVRYMIKRSFRFLDFDSHIQLEIRVRESSPDLKAVVESSQDMPLANDTSYGVGFYPLTPLENLVYNVERHLNSPAFKSRVKESGEDVKVMGFRKGRKITLTIADGIVSTLTKDRGHYHSVKEAIKSEVEDLAVKIAPQNEVQVFVNTADRYGEGVSEEIYYLTYTGTSAEHGDDGNTGRGNRANGLITPNRQMSLEATAGKNPISHVGKIYNVLAGLAAKRIYEETKNLREVYVRMLSQIGRPIDQPLTVSVQAIPMDKFDRNLVREIEAIVLDEVSKVRRVTDLVLERGVTLF</sequence>
<keyword evidence="1" id="KW-0808">Transferase</keyword>
<proteinExistence type="predicted"/>
<organism evidence="1">
    <name type="scientific">Caldiarchaeum subterraneum</name>
    <dbReference type="NCBI Taxonomy" id="311458"/>
    <lineage>
        <taxon>Archaea</taxon>
        <taxon>Nitrososphaerota</taxon>
        <taxon>Candidatus Caldarchaeales</taxon>
        <taxon>Candidatus Caldarchaeaceae</taxon>
        <taxon>Candidatus Caldarchaeum</taxon>
    </lineage>
</organism>
<dbReference type="EC" id="2.5.1.6" evidence="1"/>
<gene>
    <name evidence="1" type="ORF">ENM11_08390</name>
</gene>
<evidence type="ECO:0000313" key="1">
    <source>
        <dbReference type="EMBL" id="HHK69144.1"/>
    </source>
</evidence>
<dbReference type="Pfam" id="PF01941">
    <property type="entry name" value="AdoMet_Synthase"/>
    <property type="match status" value="1"/>
</dbReference>
<reference evidence="1" key="1">
    <citation type="journal article" date="2020" name="mSystems">
        <title>Genome- and Community-Level Interaction Insights into Carbon Utilization and Element Cycling Functions of Hydrothermarchaeota in Hydrothermal Sediment.</title>
        <authorList>
            <person name="Zhou Z."/>
            <person name="Liu Y."/>
            <person name="Xu W."/>
            <person name="Pan J."/>
            <person name="Luo Z.H."/>
            <person name="Li M."/>
        </authorList>
    </citation>
    <scope>NUCLEOTIDE SEQUENCE [LARGE SCALE GENOMIC DNA]</scope>
    <source>
        <strain evidence="1">SpSt-1056</strain>
    </source>
</reference>
<dbReference type="PANTHER" id="PTHR36697:SF1">
    <property type="entry name" value="S-ADENOSYLMETHIONINE SYNTHASE"/>
    <property type="match status" value="1"/>
</dbReference>
<name>A0A7C5LBM9_CALS0</name>
<dbReference type="EMBL" id="DRWN01000068">
    <property type="protein sequence ID" value="HHK69144.1"/>
    <property type="molecule type" value="Genomic_DNA"/>
</dbReference>
<dbReference type="InterPro" id="IPR027790">
    <property type="entry name" value="AdoMet_synthase_2_family"/>
</dbReference>
<accession>A0A7C5LBM9</accession>
<dbReference type="PANTHER" id="PTHR36697">
    <property type="entry name" value="S-ADENOSYLMETHIONINE SYNTHASE"/>
    <property type="match status" value="1"/>
</dbReference>
<dbReference type="GO" id="GO:0004478">
    <property type="term" value="F:methionine adenosyltransferase activity"/>
    <property type="evidence" value="ECO:0007669"/>
    <property type="project" value="UniProtKB-EC"/>
</dbReference>
<dbReference type="Gene3D" id="3.30.300.280">
    <property type="entry name" value="S-adenosylmethionine synthetase, C-terminal domain"/>
    <property type="match status" value="2"/>
</dbReference>
<dbReference type="Gene3D" id="3.30.300.10">
    <property type="match status" value="1"/>
</dbReference>
<dbReference type="AlphaFoldDB" id="A0A7C5LBM9"/>